<reference evidence="2 3" key="1">
    <citation type="submission" date="2024-01" db="EMBL/GenBank/DDBJ databases">
        <title>The genome of the rayed Mediterranean limpet Patella caerulea (Linnaeus, 1758).</title>
        <authorList>
            <person name="Anh-Thu Weber A."/>
            <person name="Halstead-Nussloch G."/>
        </authorList>
    </citation>
    <scope>NUCLEOTIDE SEQUENCE [LARGE SCALE GENOMIC DNA]</scope>
    <source>
        <strain evidence="2">AATW-2023a</strain>
        <tissue evidence="2">Whole specimen</tissue>
    </source>
</reference>
<dbReference type="EMBL" id="JAZGQO010000003">
    <property type="protein sequence ID" value="KAK6189097.1"/>
    <property type="molecule type" value="Genomic_DNA"/>
</dbReference>
<name>A0AAN8K4E7_PATCE</name>
<keyword evidence="3" id="KW-1185">Reference proteome</keyword>
<proteinExistence type="predicted"/>
<accession>A0AAN8K4E7</accession>
<keyword evidence="1" id="KW-0175">Coiled coil</keyword>
<organism evidence="2 3">
    <name type="scientific">Patella caerulea</name>
    <name type="common">Rayed Mediterranean limpet</name>
    <dbReference type="NCBI Taxonomy" id="87958"/>
    <lineage>
        <taxon>Eukaryota</taxon>
        <taxon>Metazoa</taxon>
        <taxon>Spiralia</taxon>
        <taxon>Lophotrochozoa</taxon>
        <taxon>Mollusca</taxon>
        <taxon>Gastropoda</taxon>
        <taxon>Patellogastropoda</taxon>
        <taxon>Patelloidea</taxon>
        <taxon>Patellidae</taxon>
        <taxon>Patella</taxon>
    </lineage>
</organism>
<gene>
    <name evidence="2" type="ORF">SNE40_005139</name>
</gene>
<comment type="caution">
    <text evidence="2">The sequence shown here is derived from an EMBL/GenBank/DDBJ whole genome shotgun (WGS) entry which is preliminary data.</text>
</comment>
<sequence>MNSKTRSGGANSVSGTDEGSVENMIKSLVKKVDTLVTKDNLKSLETKFDTGIQRIETSVESLKSEVREVKDMSNELQKSLEFERNRVDKALEEISKKNAELEEKLILLEKHDRKYNILIYGVEKKQNEDISKVVYNFFAEQLELDEEILLSVRFANLHRLRSYENDKRGPPAILVKFIHYRDLIMGNSYKLQSGFRILSDLPVVMKKERKTCHHSL</sequence>
<evidence type="ECO:0000313" key="3">
    <source>
        <dbReference type="Proteomes" id="UP001347796"/>
    </source>
</evidence>
<feature type="coiled-coil region" evidence="1">
    <location>
        <begin position="52"/>
        <end position="111"/>
    </location>
</feature>
<protein>
    <submittedName>
        <fullName evidence="2">Uncharacterized protein</fullName>
    </submittedName>
</protein>
<evidence type="ECO:0000313" key="2">
    <source>
        <dbReference type="EMBL" id="KAK6189097.1"/>
    </source>
</evidence>
<evidence type="ECO:0000256" key="1">
    <source>
        <dbReference type="SAM" id="Coils"/>
    </source>
</evidence>
<dbReference type="AlphaFoldDB" id="A0AAN8K4E7"/>
<dbReference type="Proteomes" id="UP001347796">
    <property type="component" value="Unassembled WGS sequence"/>
</dbReference>